<dbReference type="GO" id="GO:0034220">
    <property type="term" value="P:monoatomic ion transmembrane transport"/>
    <property type="evidence" value="ECO:0007669"/>
    <property type="project" value="InterPro"/>
</dbReference>
<proteinExistence type="predicted"/>
<dbReference type="CDD" id="cd00342">
    <property type="entry name" value="gram_neg_porins"/>
    <property type="match status" value="1"/>
</dbReference>
<feature type="signal peptide" evidence="11">
    <location>
        <begin position="1"/>
        <end position="20"/>
    </location>
</feature>
<gene>
    <name evidence="13" type="ORF">F7Q92_04015</name>
</gene>
<dbReference type="AlphaFoldDB" id="A0A643FIB0"/>
<keyword evidence="9" id="KW-0472">Membrane</keyword>
<evidence type="ECO:0000259" key="12">
    <source>
        <dbReference type="Pfam" id="PF13609"/>
    </source>
</evidence>
<dbReference type="InterPro" id="IPR002299">
    <property type="entry name" value="Porin_Neis"/>
</dbReference>
<evidence type="ECO:0000256" key="5">
    <source>
        <dbReference type="ARBA" id="ARBA00022692"/>
    </source>
</evidence>
<dbReference type="GO" id="GO:0015288">
    <property type="term" value="F:porin activity"/>
    <property type="evidence" value="ECO:0007669"/>
    <property type="project" value="UniProtKB-KW"/>
</dbReference>
<evidence type="ECO:0000256" key="4">
    <source>
        <dbReference type="ARBA" id="ARBA00022452"/>
    </source>
</evidence>
<keyword evidence="3" id="KW-0813">Transport</keyword>
<name>A0A643FIB0_IDEDE</name>
<dbReference type="Pfam" id="PF13609">
    <property type="entry name" value="Porin_4"/>
    <property type="match status" value="1"/>
</dbReference>
<comment type="subunit">
    <text evidence="2">Homotrimer.</text>
</comment>
<keyword evidence="6 11" id="KW-0732">Signal</keyword>
<dbReference type="PANTHER" id="PTHR34501:SF9">
    <property type="entry name" value="MAJOR OUTER MEMBRANE PROTEIN P.IA"/>
    <property type="match status" value="1"/>
</dbReference>
<evidence type="ECO:0000256" key="8">
    <source>
        <dbReference type="ARBA" id="ARBA00023114"/>
    </source>
</evidence>
<keyword evidence="5" id="KW-0812">Transmembrane</keyword>
<sequence length="330" mass="34705">MKKSLLALAVLGAFAGAASAQSSVTLYGKVDLAFSKATGTKDKQIADNNASRIGLKGSEDLGNGLSAFFKLESQLAADMGTTTVAKDGSSTFWNRWSSVGLAHSKYGSLQLGHMENGAWDTQTAFDPWGGDTVAQLRDVGATLYNDATGKVTANRRLDNSVRYDLSMNGFKLAASYAEKLGGKSNPFAIGGNYTMGPLMVGLAYEKIAKATTGQSDDRIVSGGASYDFGVAKLMASYSDGRTVADDKVKGFIVGATAPYGAFKFKVGYSQSKTELAAGGNGTFKKAAVGGEYNLSKRTKLYADYAHISGDLTTAQDDNKNAYDFGLSHAF</sequence>
<keyword evidence="7" id="KW-0406">Ion transport</keyword>
<evidence type="ECO:0000256" key="7">
    <source>
        <dbReference type="ARBA" id="ARBA00023065"/>
    </source>
</evidence>
<evidence type="ECO:0000256" key="6">
    <source>
        <dbReference type="ARBA" id="ARBA00022729"/>
    </source>
</evidence>
<evidence type="ECO:0000256" key="11">
    <source>
        <dbReference type="SAM" id="SignalP"/>
    </source>
</evidence>
<dbReference type="RefSeq" id="WP_151122704.1">
    <property type="nucleotide sequence ID" value="NZ_CP088081.1"/>
</dbReference>
<dbReference type="EMBL" id="VZPB01000006">
    <property type="protein sequence ID" value="KAB0584391.1"/>
    <property type="molecule type" value="Genomic_DNA"/>
</dbReference>
<evidence type="ECO:0000256" key="10">
    <source>
        <dbReference type="ARBA" id="ARBA00023237"/>
    </source>
</evidence>
<accession>A0A643FIB0</accession>
<evidence type="ECO:0000313" key="13">
    <source>
        <dbReference type="EMBL" id="KAB0584391.1"/>
    </source>
</evidence>
<keyword evidence="10" id="KW-0998">Cell outer membrane</keyword>
<dbReference type="GO" id="GO:0046930">
    <property type="term" value="C:pore complex"/>
    <property type="evidence" value="ECO:0007669"/>
    <property type="project" value="UniProtKB-KW"/>
</dbReference>
<reference evidence="13 14" key="1">
    <citation type="submission" date="2019-09" db="EMBL/GenBank/DDBJ databases">
        <title>Draft genome sequences of 48 bacterial type strains from the CCUG.</title>
        <authorList>
            <person name="Tunovic T."/>
            <person name="Pineiro-Iglesias B."/>
            <person name="Unosson C."/>
            <person name="Inganas E."/>
            <person name="Ohlen M."/>
            <person name="Cardew S."/>
            <person name="Jensie-Markopoulos S."/>
            <person name="Salva-Serra F."/>
            <person name="Jaen-Luchoro D."/>
            <person name="Karlsson R."/>
            <person name="Svensson-Stadler L."/>
            <person name="Chun J."/>
            <person name="Moore E."/>
        </authorList>
    </citation>
    <scope>NUCLEOTIDE SEQUENCE [LARGE SCALE GENOMIC DNA]</scope>
    <source>
        <strain evidence="13 14">CCUG 30977</strain>
    </source>
</reference>
<feature type="domain" description="Porin" evidence="12">
    <location>
        <begin position="7"/>
        <end position="310"/>
    </location>
</feature>
<dbReference type="InterPro" id="IPR001702">
    <property type="entry name" value="Porin_Gram-ve"/>
</dbReference>
<evidence type="ECO:0000256" key="3">
    <source>
        <dbReference type="ARBA" id="ARBA00022448"/>
    </source>
</evidence>
<evidence type="ECO:0000256" key="1">
    <source>
        <dbReference type="ARBA" id="ARBA00004571"/>
    </source>
</evidence>
<evidence type="ECO:0000256" key="2">
    <source>
        <dbReference type="ARBA" id="ARBA00011233"/>
    </source>
</evidence>
<dbReference type="InterPro" id="IPR023614">
    <property type="entry name" value="Porin_dom_sf"/>
</dbReference>
<dbReference type="GO" id="GO:0009279">
    <property type="term" value="C:cell outer membrane"/>
    <property type="evidence" value="ECO:0007669"/>
    <property type="project" value="UniProtKB-SubCell"/>
</dbReference>
<keyword evidence="4" id="KW-1134">Transmembrane beta strand</keyword>
<dbReference type="InterPro" id="IPR033900">
    <property type="entry name" value="Gram_neg_porin_domain"/>
</dbReference>
<keyword evidence="14" id="KW-1185">Reference proteome</keyword>
<dbReference type="OrthoDB" id="8520696at2"/>
<protein>
    <submittedName>
        <fullName evidence="13">Porin</fullName>
    </submittedName>
</protein>
<dbReference type="InterPro" id="IPR050298">
    <property type="entry name" value="Gram-neg_bact_OMP"/>
</dbReference>
<dbReference type="Gene3D" id="2.40.160.10">
    <property type="entry name" value="Porin"/>
    <property type="match status" value="1"/>
</dbReference>
<evidence type="ECO:0000256" key="9">
    <source>
        <dbReference type="ARBA" id="ARBA00023136"/>
    </source>
</evidence>
<evidence type="ECO:0000313" key="14">
    <source>
        <dbReference type="Proteomes" id="UP000430120"/>
    </source>
</evidence>
<dbReference type="PRINTS" id="PR00184">
    <property type="entry name" value="NEISSPPORIN"/>
</dbReference>
<feature type="chain" id="PRO_5024848409" evidence="11">
    <location>
        <begin position="21"/>
        <end position="330"/>
    </location>
</feature>
<organism evidence="13 14">
    <name type="scientific">Ideonella dechloratans</name>
    <dbReference type="NCBI Taxonomy" id="36863"/>
    <lineage>
        <taxon>Bacteria</taxon>
        <taxon>Pseudomonadati</taxon>
        <taxon>Pseudomonadota</taxon>
        <taxon>Betaproteobacteria</taxon>
        <taxon>Burkholderiales</taxon>
        <taxon>Sphaerotilaceae</taxon>
        <taxon>Ideonella</taxon>
    </lineage>
</organism>
<dbReference type="PANTHER" id="PTHR34501">
    <property type="entry name" value="PROTEIN YDDL-RELATED"/>
    <property type="match status" value="1"/>
</dbReference>
<dbReference type="PRINTS" id="PR00182">
    <property type="entry name" value="ECOLNEIPORIN"/>
</dbReference>
<dbReference type="Proteomes" id="UP000430120">
    <property type="component" value="Unassembled WGS sequence"/>
</dbReference>
<dbReference type="SUPFAM" id="SSF56935">
    <property type="entry name" value="Porins"/>
    <property type="match status" value="1"/>
</dbReference>
<comment type="subcellular location">
    <subcellularLocation>
        <location evidence="1">Cell outer membrane</location>
        <topology evidence="1">Multi-pass membrane protein</topology>
    </subcellularLocation>
</comment>
<keyword evidence="8" id="KW-0626">Porin</keyword>
<comment type="caution">
    <text evidence="13">The sequence shown here is derived from an EMBL/GenBank/DDBJ whole genome shotgun (WGS) entry which is preliminary data.</text>
</comment>